<dbReference type="OrthoDB" id="41967at2759"/>
<evidence type="ECO:0000313" key="3">
    <source>
        <dbReference type="Proteomes" id="UP001153069"/>
    </source>
</evidence>
<dbReference type="Proteomes" id="UP001153069">
    <property type="component" value="Unassembled WGS sequence"/>
</dbReference>
<name>A0A9N8HQL5_9STRA</name>
<dbReference type="AlphaFoldDB" id="A0A9N8HQL5"/>
<feature type="signal peptide" evidence="1">
    <location>
        <begin position="1"/>
        <end position="21"/>
    </location>
</feature>
<dbReference type="EMBL" id="CAICTM010000994">
    <property type="protein sequence ID" value="CAB9519193.1"/>
    <property type="molecule type" value="Genomic_DNA"/>
</dbReference>
<sequence length="503" mass="57162">MMFRTVCRGLAIVAAVGFSFQLDSQFLVDYLSNAGAAAAPSISRAMSGSGSKNISVAMRRLVLEATVPQYLIDKLYNETAHSPLSPLSPNFDGLLDPRPHNQQHNNTYVGCTPTGKVQILQVQQHNHTTVTWLLQSLDQTGIPKPMGGDEYYITFTYANSNRTTPDPIQNNNNKITRHPNYVAIPTDLGNGQYALDFVEPPIQVPEWKNEQQLINDTTTTSGFLTIHLTFTCGMGLVTQKSDWKHASRGALDWCHVQHNVSMVPPWRHFTPPSMPRIGNKTQRLSQYEYVAFFGDSILGLFTGQYKKNPKFNRYPRPPNATAQQFHFVDNTRRAYAGHVAELQQLFDEWHGARIRKQTHSAIVLGSGTWDLGTITWAGGDANFTLAPTIDAHRMFWKWLLQQYPGVPVYYKSPSAVHPHAVANLQECADRERVQMGTRYVSTARNHALDHGLRQLLQEEPFRSRMGLLDVYNSTQLVAEWLFPCDTHHFNWEMNRHMLMEWFY</sequence>
<organism evidence="2 3">
    <name type="scientific">Seminavis robusta</name>
    <dbReference type="NCBI Taxonomy" id="568900"/>
    <lineage>
        <taxon>Eukaryota</taxon>
        <taxon>Sar</taxon>
        <taxon>Stramenopiles</taxon>
        <taxon>Ochrophyta</taxon>
        <taxon>Bacillariophyta</taxon>
        <taxon>Bacillariophyceae</taxon>
        <taxon>Bacillariophycidae</taxon>
        <taxon>Naviculales</taxon>
        <taxon>Naviculaceae</taxon>
        <taxon>Seminavis</taxon>
    </lineage>
</organism>
<keyword evidence="1" id="KW-0732">Signal</keyword>
<protein>
    <submittedName>
        <fullName evidence="2">Uncharacterized protein</fullName>
    </submittedName>
</protein>
<reference evidence="2" key="1">
    <citation type="submission" date="2020-06" db="EMBL/GenBank/DDBJ databases">
        <authorList>
            <consortium name="Plant Systems Biology data submission"/>
        </authorList>
    </citation>
    <scope>NUCLEOTIDE SEQUENCE</scope>
    <source>
        <strain evidence="2">D6</strain>
    </source>
</reference>
<gene>
    <name evidence="2" type="ORF">SEMRO_996_G229310.1</name>
</gene>
<accession>A0A9N8HQL5</accession>
<keyword evidence="3" id="KW-1185">Reference proteome</keyword>
<comment type="caution">
    <text evidence="2">The sequence shown here is derived from an EMBL/GenBank/DDBJ whole genome shotgun (WGS) entry which is preliminary data.</text>
</comment>
<evidence type="ECO:0000256" key="1">
    <source>
        <dbReference type="SAM" id="SignalP"/>
    </source>
</evidence>
<evidence type="ECO:0000313" key="2">
    <source>
        <dbReference type="EMBL" id="CAB9519193.1"/>
    </source>
</evidence>
<dbReference type="SUPFAM" id="SSF52266">
    <property type="entry name" value="SGNH hydrolase"/>
    <property type="match status" value="1"/>
</dbReference>
<proteinExistence type="predicted"/>
<feature type="chain" id="PRO_5040268439" evidence="1">
    <location>
        <begin position="22"/>
        <end position="503"/>
    </location>
</feature>